<accession>A0A3R7GPX7</accession>
<gene>
    <name evidence="1" type="ORF">BBJ29_001501</name>
</gene>
<evidence type="ECO:0000313" key="2">
    <source>
        <dbReference type="Proteomes" id="UP000284657"/>
    </source>
</evidence>
<evidence type="ECO:0000313" key="1">
    <source>
        <dbReference type="EMBL" id="RLN68594.1"/>
    </source>
</evidence>
<dbReference type="EMBL" id="MBAD02000396">
    <property type="protein sequence ID" value="RLN68594.1"/>
    <property type="molecule type" value="Genomic_DNA"/>
</dbReference>
<protein>
    <submittedName>
        <fullName evidence="1">Uncharacterized protein</fullName>
    </submittedName>
</protein>
<name>A0A3R7GPX7_9STRA</name>
<reference evidence="1 2" key="1">
    <citation type="submission" date="2018-07" db="EMBL/GenBank/DDBJ databases">
        <title>Genome sequencing of oomycete isolates from Chile give support for New Zealand origin for Phytophthora kernoviae and make available the first Nothophytophthora sp. genome.</title>
        <authorList>
            <person name="Studholme D.J."/>
            <person name="Sanfuentes E."/>
            <person name="Panda P."/>
            <person name="Hill R."/>
            <person name="Sambles C."/>
            <person name="Grant M."/>
            <person name="Williams N.M."/>
            <person name="Mcdougal R.L."/>
        </authorList>
    </citation>
    <scope>NUCLEOTIDE SEQUENCE [LARGE SCALE GENOMIC DNA]</scope>
    <source>
        <strain evidence="1">Chile7</strain>
    </source>
</reference>
<proteinExistence type="predicted"/>
<organism evidence="1 2">
    <name type="scientific">Phytophthora kernoviae</name>
    <dbReference type="NCBI Taxonomy" id="325452"/>
    <lineage>
        <taxon>Eukaryota</taxon>
        <taxon>Sar</taxon>
        <taxon>Stramenopiles</taxon>
        <taxon>Oomycota</taxon>
        <taxon>Peronosporomycetes</taxon>
        <taxon>Peronosporales</taxon>
        <taxon>Peronosporaceae</taxon>
        <taxon>Phytophthora</taxon>
    </lineage>
</organism>
<sequence>MGASASKTSTAVSASRTSRIIRTNVTLEHLVALSHGAQIPQVPAMAVETSTARVDSQSSEVELLEMQAHLLQDMQQLEEIDRVKFLEESTRAFEATASSHRPRSETPFLSESASYEFVRHGIETTVQQ</sequence>
<dbReference type="AlphaFoldDB" id="A0A3R7GPX7"/>
<comment type="caution">
    <text evidence="1">The sequence shown here is derived from an EMBL/GenBank/DDBJ whole genome shotgun (WGS) entry which is preliminary data.</text>
</comment>
<dbReference type="Proteomes" id="UP000284657">
    <property type="component" value="Unassembled WGS sequence"/>
</dbReference>